<proteinExistence type="predicted"/>
<organism evidence="1">
    <name type="scientific">Ralstonia solanacearum</name>
    <name type="common">Pseudomonas solanacearum</name>
    <dbReference type="NCBI Taxonomy" id="305"/>
    <lineage>
        <taxon>Bacteria</taxon>
        <taxon>Pseudomonadati</taxon>
        <taxon>Pseudomonadota</taxon>
        <taxon>Betaproteobacteria</taxon>
        <taxon>Burkholderiales</taxon>
        <taxon>Burkholderiaceae</taxon>
        <taxon>Ralstonia</taxon>
        <taxon>Ralstonia solanacearum species complex</taxon>
    </lineage>
</organism>
<dbReference type="AlphaFoldDB" id="A0A0S4WBG8"/>
<gene>
    <name evidence="1" type="ORF">TO10_v1_120207</name>
</gene>
<name>A0A0S4WBG8_RALSL</name>
<protein>
    <submittedName>
        <fullName evidence="1">Uncharacterized protein</fullName>
    </submittedName>
</protein>
<evidence type="ECO:0000313" key="1">
    <source>
        <dbReference type="EMBL" id="CUV44088.1"/>
    </source>
</evidence>
<accession>A0A0S4WBG8</accession>
<sequence>MCVPRSEAYCHTQDSSCTADMFDRSSLGNIGERRL</sequence>
<reference evidence="1" key="1">
    <citation type="submission" date="2015-10" db="EMBL/GenBank/DDBJ databases">
        <authorList>
            <person name="Gilbert D.G."/>
        </authorList>
    </citation>
    <scope>NUCLEOTIDE SEQUENCE</scope>
    <source>
        <strain evidence="1">Phyl III-seqv23</strain>
    </source>
</reference>
<dbReference type="EMBL" id="LN899827">
    <property type="protein sequence ID" value="CUV44088.1"/>
    <property type="molecule type" value="Genomic_DNA"/>
</dbReference>